<dbReference type="GO" id="GO:0003677">
    <property type="term" value="F:DNA binding"/>
    <property type="evidence" value="ECO:0007669"/>
    <property type="project" value="InterPro"/>
</dbReference>
<protein>
    <submittedName>
        <fullName evidence="7">RNA polymerase sigma-70 factor</fullName>
    </submittedName>
</protein>
<dbReference type="InterPro" id="IPR039425">
    <property type="entry name" value="RNA_pol_sigma-70-like"/>
</dbReference>
<dbReference type="Gene3D" id="1.10.1740.10">
    <property type="match status" value="1"/>
</dbReference>
<gene>
    <name evidence="8" type="ORF">DWY65_05710</name>
    <name evidence="7" type="ORF">F9950_02500</name>
</gene>
<dbReference type="EMBL" id="QRTW01000007">
    <property type="protein sequence ID" value="RGR15183.1"/>
    <property type="molecule type" value="Genomic_DNA"/>
</dbReference>
<dbReference type="Proteomes" id="UP000431177">
    <property type="component" value="Unassembled WGS sequence"/>
</dbReference>
<evidence type="ECO:0000313" key="10">
    <source>
        <dbReference type="Proteomes" id="UP000431177"/>
    </source>
</evidence>
<feature type="domain" description="RNA polymerase sigma factor 70 region 4 type 2" evidence="6">
    <location>
        <begin position="131"/>
        <end position="181"/>
    </location>
</feature>
<dbReference type="InterPro" id="IPR007627">
    <property type="entry name" value="RNA_pol_sigma70_r2"/>
</dbReference>
<dbReference type="SUPFAM" id="SSF88946">
    <property type="entry name" value="Sigma2 domain of RNA polymerase sigma factors"/>
    <property type="match status" value="1"/>
</dbReference>
<name>A0A412TDR1_BACSE</name>
<dbReference type="PANTHER" id="PTHR43133:SF46">
    <property type="entry name" value="RNA POLYMERASE SIGMA-70 FACTOR ECF SUBFAMILY"/>
    <property type="match status" value="1"/>
</dbReference>
<dbReference type="Pfam" id="PF08281">
    <property type="entry name" value="Sigma70_r4_2"/>
    <property type="match status" value="1"/>
</dbReference>
<dbReference type="InterPro" id="IPR014327">
    <property type="entry name" value="RNA_pol_sigma70_bacteroid"/>
</dbReference>
<dbReference type="Proteomes" id="UP000283310">
    <property type="component" value="Unassembled WGS sequence"/>
</dbReference>
<organism evidence="7 10">
    <name type="scientific">Bacteroides stercoris</name>
    <dbReference type="NCBI Taxonomy" id="46506"/>
    <lineage>
        <taxon>Bacteria</taxon>
        <taxon>Pseudomonadati</taxon>
        <taxon>Bacteroidota</taxon>
        <taxon>Bacteroidia</taxon>
        <taxon>Bacteroidales</taxon>
        <taxon>Bacteroidaceae</taxon>
        <taxon>Bacteroides</taxon>
    </lineage>
</organism>
<evidence type="ECO:0000256" key="4">
    <source>
        <dbReference type="ARBA" id="ARBA00023163"/>
    </source>
</evidence>
<evidence type="ECO:0000256" key="1">
    <source>
        <dbReference type="ARBA" id="ARBA00010641"/>
    </source>
</evidence>
<evidence type="ECO:0000259" key="5">
    <source>
        <dbReference type="Pfam" id="PF04542"/>
    </source>
</evidence>
<reference evidence="8 9" key="1">
    <citation type="submission" date="2018-08" db="EMBL/GenBank/DDBJ databases">
        <title>A genome reference for cultivated species of the human gut microbiota.</title>
        <authorList>
            <person name="Zou Y."/>
            <person name="Xue W."/>
            <person name="Luo G."/>
        </authorList>
    </citation>
    <scope>NUCLEOTIDE SEQUENCE [LARGE SCALE GENOMIC DNA]</scope>
    <source>
        <strain evidence="8 9">AF26-20BH</strain>
    </source>
</reference>
<evidence type="ECO:0000259" key="6">
    <source>
        <dbReference type="Pfam" id="PF08281"/>
    </source>
</evidence>
<keyword evidence="4" id="KW-0804">Transcription</keyword>
<dbReference type="AlphaFoldDB" id="A0A412TDR1"/>
<sequence>MEAAMKDTLIIEHLRKGDEAAFKYIYECHYVLLCRFANQILNDAALSEEVVDDAIFYLWEHRREIEITYSVRAYLMRAVRNRCLNELQSLRHREELHFSSFMLPENMDFLDSVFVEENQPLGVLLERELEDELTRSIEELPVECRTVFKKSRFEQKKYEEIALELGISINTVKYHIKNALSLLQKRLDNYLHLLIIYIFMDI</sequence>
<dbReference type="InterPro" id="IPR013249">
    <property type="entry name" value="RNA_pol_sigma70_r4_t2"/>
</dbReference>
<evidence type="ECO:0000256" key="3">
    <source>
        <dbReference type="ARBA" id="ARBA00023082"/>
    </source>
</evidence>
<dbReference type="GO" id="GO:0016987">
    <property type="term" value="F:sigma factor activity"/>
    <property type="evidence" value="ECO:0007669"/>
    <property type="project" value="UniProtKB-KW"/>
</dbReference>
<dbReference type="InterPro" id="IPR013324">
    <property type="entry name" value="RNA_pol_sigma_r3/r4-like"/>
</dbReference>
<dbReference type="SUPFAM" id="SSF88659">
    <property type="entry name" value="Sigma3 and sigma4 domains of RNA polymerase sigma factors"/>
    <property type="match status" value="1"/>
</dbReference>
<dbReference type="NCBIfam" id="TIGR02937">
    <property type="entry name" value="sigma70-ECF"/>
    <property type="match status" value="1"/>
</dbReference>
<evidence type="ECO:0000313" key="8">
    <source>
        <dbReference type="EMBL" id="RGR15183.1"/>
    </source>
</evidence>
<feature type="domain" description="RNA polymerase sigma-70 region 2" evidence="5">
    <location>
        <begin position="25"/>
        <end position="91"/>
    </location>
</feature>
<dbReference type="InterPro" id="IPR014284">
    <property type="entry name" value="RNA_pol_sigma-70_dom"/>
</dbReference>
<evidence type="ECO:0000256" key="2">
    <source>
        <dbReference type="ARBA" id="ARBA00023015"/>
    </source>
</evidence>
<dbReference type="InterPro" id="IPR013325">
    <property type="entry name" value="RNA_pol_sigma_r2"/>
</dbReference>
<comment type="similarity">
    <text evidence="1">Belongs to the sigma-70 factor family. ECF subfamily.</text>
</comment>
<proteinExistence type="inferred from homology"/>
<comment type="caution">
    <text evidence="7">The sequence shown here is derived from an EMBL/GenBank/DDBJ whole genome shotgun (WGS) entry which is preliminary data.</text>
</comment>
<dbReference type="PANTHER" id="PTHR43133">
    <property type="entry name" value="RNA POLYMERASE ECF-TYPE SIGMA FACTO"/>
    <property type="match status" value="1"/>
</dbReference>
<dbReference type="NCBIfam" id="TIGR02985">
    <property type="entry name" value="Sig70_bacteroi1"/>
    <property type="match status" value="1"/>
</dbReference>
<keyword evidence="2" id="KW-0805">Transcription regulation</keyword>
<dbReference type="InterPro" id="IPR036388">
    <property type="entry name" value="WH-like_DNA-bd_sf"/>
</dbReference>
<dbReference type="GO" id="GO:0006352">
    <property type="term" value="P:DNA-templated transcription initiation"/>
    <property type="evidence" value="ECO:0007669"/>
    <property type="project" value="InterPro"/>
</dbReference>
<keyword evidence="3" id="KW-0731">Sigma factor</keyword>
<dbReference type="Gene3D" id="1.10.10.10">
    <property type="entry name" value="Winged helix-like DNA-binding domain superfamily/Winged helix DNA-binding domain"/>
    <property type="match status" value="1"/>
</dbReference>
<accession>A0A412TDR1</accession>
<dbReference type="Pfam" id="PF04542">
    <property type="entry name" value="Sigma70_r2"/>
    <property type="match status" value="1"/>
</dbReference>
<evidence type="ECO:0000313" key="7">
    <source>
        <dbReference type="EMBL" id="KAB5330231.1"/>
    </source>
</evidence>
<dbReference type="EMBL" id="WCLA01000003">
    <property type="protein sequence ID" value="KAB5330231.1"/>
    <property type="molecule type" value="Genomic_DNA"/>
</dbReference>
<evidence type="ECO:0000313" key="9">
    <source>
        <dbReference type="Proteomes" id="UP000283310"/>
    </source>
</evidence>
<reference evidence="7 10" key="2">
    <citation type="journal article" date="2019" name="Nat. Med.">
        <title>A library of human gut bacterial isolates paired with longitudinal multiomics data enables mechanistic microbiome research.</title>
        <authorList>
            <person name="Poyet M."/>
            <person name="Groussin M."/>
            <person name="Gibbons S.M."/>
            <person name="Avila-Pacheco J."/>
            <person name="Jiang X."/>
            <person name="Kearney S.M."/>
            <person name="Perrotta A.R."/>
            <person name="Berdy B."/>
            <person name="Zhao S."/>
            <person name="Lieberman T.D."/>
            <person name="Swanson P.K."/>
            <person name="Smith M."/>
            <person name="Roesemann S."/>
            <person name="Alexander J.E."/>
            <person name="Rich S.A."/>
            <person name="Livny J."/>
            <person name="Vlamakis H."/>
            <person name="Clish C."/>
            <person name="Bullock K."/>
            <person name="Deik A."/>
            <person name="Scott J."/>
            <person name="Pierce K.A."/>
            <person name="Xavier R.J."/>
            <person name="Alm E.J."/>
        </authorList>
    </citation>
    <scope>NUCLEOTIDE SEQUENCE [LARGE SCALE GENOMIC DNA]</scope>
    <source>
        <strain evidence="7 10">BIOML-A2</strain>
    </source>
</reference>